<reference evidence="2" key="2">
    <citation type="submission" date="2023-05" db="EMBL/GenBank/DDBJ databases">
        <authorList>
            <consortium name="Lawrence Berkeley National Laboratory"/>
            <person name="Steindorff A."/>
            <person name="Hensen N."/>
            <person name="Bonometti L."/>
            <person name="Westerberg I."/>
            <person name="Brannstrom I.O."/>
            <person name="Guillou S."/>
            <person name="Cros-Aarteil S."/>
            <person name="Calhoun S."/>
            <person name="Haridas S."/>
            <person name="Kuo A."/>
            <person name="Mondo S."/>
            <person name="Pangilinan J."/>
            <person name="Riley R."/>
            <person name="Labutti K."/>
            <person name="Andreopoulos B."/>
            <person name="Lipzen A."/>
            <person name="Chen C."/>
            <person name="Yanf M."/>
            <person name="Daum C."/>
            <person name="Ng V."/>
            <person name="Clum A."/>
            <person name="Ohm R."/>
            <person name="Martin F."/>
            <person name="Silar P."/>
            <person name="Natvig D."/>
            <person name="Lalanne C."/>
            <person name="Gautier V."/>
            <person name="Ament-Velasquez S.L."/>
            <person name="Kruys A."/>
            <person name="Hutchinson M.I."/>
            <person name="Powell A.J."/>
            <person name="Barry K."/>
            <person name="Miller A.N."/>
            <person name="Grigoriev I.V."/>
            <person name="Debuchy R."/>
            <person name="Gladieux P."/>
            <person name="Thoren M.H."/>
            <person name="Johannesson H."/>
        </authorList>
    </citation>
    <scope>NUCLEOTIDE SEQUENCE</scope>
    <source>
        <strain evidence="2">PSN293</strain>
    </source>
</reference>
<protein>
    <submittedName>
        <fullName evidence="2">Uncharacterized protein</fullName>
    </submittedName>
</protein>
<comment type="caution">
    <text evidence="2">The sequence shown here is derived from an EMBL/GenBank/DDBJ whole genome shotgun (WGS) entry which is preliminary data.</text>
</comment>
<name>A0AAN6Y4Q9_9PEZI</name>
<feature type="compositionally biased region" description="Polar residues" evidence="1">
    <location>
        <begin position="115"/>
        <end position="129"/>
    </location>
</feature>
<feature type="region of interest" description="Disordered" evidence="1">
    <location>
        <begin position="89"/>
        <end position="129"/>
    </location>
</feature>
<evidence type="ECO:0000313" key="2">
    <source>
        <dbReference type="EMBL" id="KAK4212643.1"/>
    </source>
</evidence>
<evidence type="ECO:0000256" key="1">
    <source>
        <dbReference type="SAM" id="MobiDB-lite"/>
    </source>
</evidence>
<keyword evidence="3" id="KW-1185">Reference proteome</keyword>
<organism evidence="2 3">
    <name type="scientific">Rhypophila decipiens</name>
    <dbReference type="NCBI Taxonomy" id="261697"/>
    <lineage>
        <taxon>Eukaryota</taxon>
        <taxon>Fungi</taxon>
        <taxon>Dikarya</taxon>
        <taxon>Ascomycota</taxon>
        <taxon>Pezizomycotina</taxon>
        <taxon>Sordariomycetes</taxon>
        <taxon>Sordariomycetidae</taxon>
        <taxon>Sordariales</taxon>
        <taxon>Naviculisporaceae</taxon>
        <taxon>Rhypophila</taxon>
    </lineage>
</organism>
<evidence type="ECO:0000313" key="3">
    <source>
        <dbReference type="Proteomes" id="UP001301769"/>
    </source>
</evidence>
<gene>
    <name evidence="2" type="ORF">QBC37DRAFT_374821</name>
</gene>
<accession>A0AAN6Y4Q9</accession>
<reference evidence="2" key="1">
    <citation type="journal article" date="2023" name="Mol. Phylogenet. Evol.">
        <title>Genome-scale phylogeny and comparative genomics of the fungal order Sordariales.</title>
        <authorList>
            <person name="Hensen N."/>
            <person name="Bonometti L."/>
            <person name="Westerberg I."/>
            <person name="Brannstrom I.O."/>
            <person name="Guillou S."/>
            <person name="Cros-Aarteil S."/>
            <person name="Calhoun S."/>
            <person name="Haridas S."/>
            <person name="Kuo A."/>
            <person name="Mondo S."/>
            <person name="Pangilinan J."/>
            <person name="Riley R."/>
            <person name="LaButti K."/>
            <person name="Andreopoulos B."/>
            <person name="Lipzen A."/>
            <person name="Chen C."/>
            <person name="Yan M."/>
            <person name="Daum C."/>
            <person name="Ng V."/>
            <person name="Clum A."/>
            <person name="Steindorff A."/>
            <person name="Ohm R.A."/>
            <person name="Martin F."/>
            <person name="Silar P."/>
            <person name="Natvig D.O."/>
            <person name="Lalanne C."/>
            <person name="Gautier V."/>
            <person name="Ament-Velasquez S.L."/>
            <person name="Kruys A."/>
            <person name="Hutchinson M.I."/>
            <person name="Powell A.J."/>
            <person name="Barry K."/>
            <person name="Miller A.N."/>
            <person name="Grigoriev I.V."/>
            <person name="Debuchy R."/>
            <person name="Gladieux P."/>
            <person name="Hiltunen Thoren M."/>
            <person name="Johannesson H."/>
        </authorList>
    </citation>
    <scope>NUCLEOTIDE SEQUENCE</scope>
    <source>
        <strain evidence="2">PSN293</strain>
    </source>
</reference>
<dbReference type="EMBL" id="MU858123">
    <property type="protein sequence ID" value="KAK4212643.1"/>
    <property type="molecule type" value="Genomic_DNA"/>
</dbReference>
<dbReference type="AlphaFoldDB" id="A0AAN6Y4Q9"/>
<dbReference type="Proteomes" id="UP001301769">
    <property type="component" value="Unassembled WGS sequence"/>
</dbReference>
<proteinExistence type="predicted"/>
<sequence>MFSTETTIDLTGFTAYCHINDDGEHTTSCIENLSCLRYKMAPLVPLASSGPWAKQVTPRREPVSAPELSPLSSEWQARTLAHPRLLARAPGLPIPGREPEKPASPVPEFPRPSTDWATWSQAPQSSPWQYPQTSEWQARTFADPRVLASGFPLPIKEKPASPAPTTRPPPGLNVQFNMAELVQPKPVHPCGNPQAKSTMADFLARYSPNELVPSWVEVRSQVLHPGSDYNPWA</sequence>